<proteinExistence type="predicted"/>
<reference evidence="1 2" key="1">
    <citation type="submission" date="2019-03" db="EMBL/GenBank/DDBJ databases">
        <title>Paraburkholderia sp. 7MH5, isolated from subtropical forest soil.</title>
        <authorList>
            <person name="Gao Z.-H."/>
            <person name="Qiu L.-H."/>
        </authorList>
    </citation>
    <scope>NUCLEOTIDE SEQUENCE [LARGE SCALE GENOMIC DNA]</scope>
    <source>
        <strain evidence="1 2">7MH5</strain>
    </source>
</reference>
<dbReference type="KEGG" id="ppai:E1956_13780"/>
<dbReference type="RefSeq" id="WP_134749672.1">
    <property type="nucleotide sequence ID" value="NZ_CP038148.1"/>
</dbReference>
<dbReference type="EMBL" id="CP038148">
    <property type="protein sequence ID" value="QBQ98135.1"/>
    <property type="molecule type" value="Genomic_DNA"/>
</dbReference>
<evidence type="ECO:0000313" key="1">
    <source>
        <dbReference type="EMBL" id="QBQ98135.1"/>
    </source>
</evidence>
<protein>
    <submittedName>
        <fullName evidence="1">Uncharacterized protein</fullName>
    </submittedName>
</protein>
<keyword evidence="2" id="KW-1185">Reference proteome</keyword>
<evidence type="ECO:0000313" key="2">
    <source>
        <dbReference type="Proteomes" id="UP000295727"/>
    </source>
</evidence>
<dbReference type="Proteomes" id="UP000295727">
    <property type="component" value="Chromosome 1"/>
</dbReference>
<dbReference type="OrthoDB" id="9880173at2"/>
<gene>
    <name evidence="1" type="ORF">E1956_13780</name>
</gene>
<sequence length="301" mass="33702">MTGNERDRGVERHDFAAPQFSVEEMRALFAFLGVDGDLCDETSRTLAMERLAALLEDATQTGRLVCALRSAAPSLDEGDARNDNFKPLQWFHAYRASDRELLDNPPTVGRAMGAQDTQSRLKGMLEGSGGAYLERRLQPTSGGMVQAHAPRALIEEGDVLSCSDDAREARIPDVLLRWQKFALEVDHVLRAHQGLWGRLSAFFHRSNLTSRWEQTEPNWLDLYLQEGRRRWLLQIHFGDDSHVVVVIASGKPGKPLQVPANDPREFSMRLIDAFDGDVNPARFALTSVEQAIEATTRVSLH</sequence>
<name>A0A4P7CQM9_9BURK</name>
<accession>A0A4P7CQM9</accession>
<organism evidence="1 2">
    <name type="scientific">Paraburkholderia pallida</name>
    <dbReference type="NCBI Taxonomy" id="2547399"/>
    <lineage>
        <taxon>Bacteria</taxon>
        <taxon>Pseudomonadati</taxon>
        <taxon>Pseudomonadota</taxon>
        <taxon>Betaproteobacteria</taxon>
        <taxon>Burkholderiales</taxon>
        <taxon>Burkholderiaceae</taxon>
        <taxon>Paraburkholderia</taxon>
    </lineage>
</organism>
<dbReference type="AlphaFoldDB" id="A0A4P7CQM9"/>